<name>A0A225STU9_9BURK</name>
<dbReference type="PROSITE" id="PS51708">
    <property type="entry name" value="CHAD"/>
    <property type="match status" value="1"/>
</dbReference>
<gene>
    <name evidence="3" type="ORF">CEJ45_10225</name>
</gene>
<organism evidence="3 4">
    <name type="scientific">Herbaspirillum aquaticum</name>
    <dbReference type="NCBI Taxonomy" id="568783"/>
    <lineage>
        <taxon>Bacteria</taxon>
        <taxon>Pseudomonadati</taxon>
        <taxon>Pseudomonadota</taxon>
        <taxon>Betaproteobacteria</taxon>
        <taxon>Burkholderiales</taxon>
        <taxon>Oxalobacteraceae</taxon>
        <taxon>Herbaspirillum</taxon>
    </lineage>
</organism>
<dbReference type="Proteomes" id="UP000214747">
    <property type="component" value="Unassembled WGS sequence"/>
</dbReference>
<dbReference type="SMART" id="SM01118">
    <property type="entry name" value="CYTH"/>
    <property type="match status" value="1"/>
</dbReference>
<dbReference type="AlphaFoldDB" id="A0A225STU9"/>
<evidence type="ECO:0000313" key="4">
    <source>
        <dbReference type="Proteomes" id="UP000214747"/>
    </source>
</evidence>
<dbReference type="InterPro" id="IPR033469">
    <property type="entry name" value="CYTH-like_dom_sf"/>
</dbReference>
<comment type="caution">
    <text evidence="3">The sequence shown here is derived from an EMBL/GenBank/DDBJ whole genome shotgun (WGS) entry which is preliminary data.</text>
</comment>
<dbReference type="InterPro" id="IPR023577">
    <property type="entry name" value="CYTH_domain"/>
</dbReference>
<dbReference type="InterPro" id="IPR038186">
    <property type="entry name" value="CHAD_dom_sf"/>
</dbReference>
<dbReference type="Pfam" id="PF05235">
    <property type="entry name" value="CHAD"/>
    <property type="match status" value="1"/>
</dbReference>
<protein>
    <submittedName>
        <fullName evidence="3">Inorganic triphosphatase</fullName>
    </submittedName>
</protein>
<dbReference type="RefSeq" id="WP_088755028.1">
    <property type="nucleotide sequence ID" value="NZ_NJGV01000008.1"/>
</dbReference>
<dbReference type="InterPro" id="IPR039013">
    <property type="entry name" value="YgiF"/>
</dbReference>
<dbReference type="PROSITE" id="PS51707">
    <property type="entry name" value="CYTH"/>
    <property type="match status" value="1"/>
</dbReference>
<dbReference type="EMBL" id="NJGV01000008">
    <property type="protein sequence ID" value="OWY34666.1"/>
    <property type="molecule type" value="Genomic_DNA"/>
</dbReference>
<keyword evidence="4" id="KW-1185">Reference proteome</keyword>
<evidence type="ECO:0000313" key="3">
    <source>
        <dbReference type="EMBL" id="OWY34666.1"/>
    </source>
</evidence>
<sequence length="518" mass="58493">METELKLLLAPEHTKAFIRHPLIKRYARAAPRIKDQTGTYFDTPDLLLRQNEAGLRVRRTGNEYIQTLKAGGGVSGGLHQRNEWESLVDGEQPDLPVLRELAASDETWARKVFSDKTAAQLTPIFSTHIQRMVWDLVLQDGSEVECVIDQGTVEHRDLKVDVCEIELELKQGEASALFDFALQLLQDLPLRIGIQSKAQRGYGLFHQARRTQQGIAATSSASRAKPLQLTRKMPVEQAFLAVVNNCVEQIQANDIADQDSDDIERLHQMRVGLRRLRSAFTLFDPVITLPASLAAEFEWVSQAIGNARDWDVLATQTLAALPAHAIGAIDLERVRHAALVEAGKEHALAVQAVASPRYTALVLQFSRWLLTAGWRDGLDAAGREALAQALFRYARQMLRRDEKRLNKRGAHLEENDRARHRTRIAAKKMRYDIEFFQALYGEKSSRPYLKALSRLQDQLGLQNDLVVADALLQQLQQKQVRLAPSIAYARGFLAGQVKDGHERMHRLWKKWKAQALPQ</sequence>
<dbReference type="InterPro" id="IPR007899">
    <property type="entry name" value="CHAD_dom"/>
</dbReference>
<dbReference type="Pfam" id="PF01928">
    <property type="entry name" value="CYTH"/>
    <property type="match status" value="1"/>
</dbReference>
<dbReference type="GO" id="GO:0046872">
    <property type="term" value="F:metal ion binding"/>
    <property type="evidence" value="ECO:0007669"/>
    <property type="project" value="TreeGrafter"/>
</dbReference>
<dbReference type="SUPFAM" id="SSF55154">
    <property type="entry name" value="CYTH-like phosphatases"/>
    <property type="match status" value="1"/>
</dbReference>
<evidence type="ECO:0000259" key="2">
    <source>
        <dbReference type="PROSITE" id="PS51708"/>
    </source>
</evidence>
<dbReference type="PANTHER" id="PTHR39569">
    <property type="entry name" value="INORGANIC TRIPHOSPHATASE"/>
    <property type="match status" value="1"/>
</dbReference>
<dbReference type="SMART" id="SM00880">
    <property type="entry name" value="CHAD"/>
    <property type="match status" value="1"/>
</dbReference>
<dbReference type="CDD" id="cd07756">
    <property type="entry name" value="CYTH-like_Pase_CHAD"/>
    <property type="match status" value="1"/>
</dbReference>
<proteinExistence type="predicted"/>
<accession>A0A225STU9</accession>
<feature type="domain" description="CYTH" evidence="1">
    <location>
        <begin position="1"/>
        <end position="208"/>
    </location>
</feature>
<dbReference type="Gene3D" id="1.40.20.10">
    <property type="entry name" value="CHAD domain"/>
    <property type="match status" value="1"/>
</dbReference>
<dbReference type="Gene3D" id="2.40.320.10">
    <property type="entry name" value="Hypothetical Protein Pfu-838710-001"/>
    <property type="match status" value="1"/>
</dbReference>
<dbReference type="GO" id="GO:0050355">
    <property type="term" value="F:inorganic triphosphate phosphatase activity"/>
    <property type="evidence" value="ECO:0007669"/>
    <property type="project" value="InterPro"/>
</dbReference>
<reference evidence="3 4" key="1">
    <citation type="journal article" date="2010" name="Int. J. Syst. Evol. Microbiol.">
        <title>Reclassification of Herbaspirillum putei as a later heterotypic synonym of Herbaspirillum huttiense, with the description of H. huttiense subsp. huttiense subsp. nov. and H. huttiense subsp. putei subsp. nov., comb. nov., and description of Herbaspirillum aquaticum sp. nov.</title>
        <authorList>
            <person name="Dobritsa A.P."/>
            <person name="Reddy M.C."/>
            <person name="Samadpour M."/>
        </authorList>
    </citation>
    <scope>NUCLEOTIDE SEQUENCE [LARGE SCALE GENOMIC DNA]</scope>
    <source>
        <strain evidence="3 4">IEH 4430</strain>
    </source>
</reference>
<feature type="domain" description="CHAD" evidence="2">
    <location>
        <begin position="232"/>
        <end position="518"/>
    </location>
</feature>
<dbReference type="PANTHER" id="PTHR39569:SF1">
    <property type="entry name" value="INORGANIC TRIPHOSPHATASE"/>
    <property type="match status" value="1"/>
</dbReference>
<evidence type="ECO:0000259" key="1">
    <source>
        <dbReference type="PROSITE" id="PS51707"/>
    </source>
</evidence>